<comment type="similarity">
    <text evidence="2">Belongs to the ABC transporter superfamily. Drug exporter-2 (TC 3.A.1.117) family.</text>
</comment>
<dbReference type="Proteomes" id="UP000535589">
    <property type="component" value="Unassembled WGS sequence"/>
</dbReference>
<dbReference type="InterPro" id="IPR003593">
    <property type="entry name" value="AAA+_ATPase"/>
</dbReference>
<keyword evidence="6 13" id="KW-0812">Transmembrane</keyword>
<comment type="caution">
    <text evidence="16">The sequence shown here is derived from an EMBL/GenBank/DDBJ whole genome shotgun (WGS) entry which is preliminary data.</text>
</comment>
<reference evidence="16 17" key="1">
    <citation type="submission" date="2020-04" db="EMBL/GenBank/DDBJ databases">
        <title>Vibrio sp. SM6, a novel species isolated from seawater.</title>
        <authorList>
            <person name="Wang X."/>
        </authorList>
    </citation>
    <scope>NUCLEOTIDE SEQUENCE [LARGE SCALE GENOMIC DNA]</scope>
    <source>
        <strain evidence="16 17">SM6</strain>
    </source>
</reference>
<dbReference type="GO" id="GO:0015421">
    <property type="term" value="F:ABC-type oligopeptide transporter activity"/>
    <property type="evidence" value="ECO:0007669"/>
    <property type="project" value="TreeGrafter"/>
</dbReference>
<evidence type="ECO:0000256" key="2">
    <source>
        <dbReference type="ARBA" id="ARBA00006526"/>
    </source>
</evidence>
<dbReference type="CDD" id="cd18541">
    <property type="entry name" value="ABC_6TM_TmrB_like"/>
    <property type="match status" value="1"/>
</dbReference>
<keyword evidence="4" id="KW-0813">Transport</keyword>
<dbReference type="SMART" id="SM00382">
    <property type="entry name" value="AAA"/>
    <property type="match status" value="1"/>
</dbReference>
<evidence type="ECO:0000256" key="6">
    <source>
        <dbReference type="ARBA" id="ARBA00022692"/>
    </source>
</evidence>
<dbReference type="PROSITE" id="PS50893">
    <property type="entry name" value="ABC_TRANSPORTER_2"/>
    <property type="match status" value="1"/>
</dbReference>
<feature type="transmembrane region" description="Helical" evidence="13">
    <location>
        <begin position="274"/>
        <end position="296"/>
    </location>
</feature>
<organism evidence="16 17">
    <name type="scientific">Vibrio agarilyticus</name>
    <dbReference type="NCBI Taxonomy" id="2726741"/>
    <lineage>
        <taxon>Bacteria</taxon>
        <taxon>Pseudomonadati</taxon>
        <taxon>Pseudomonadota</taxon>
        <taxon>Gammaproteobacteria</taxon>
        <taxon>Vibrionales</taxon>
        <taxon>Vibrionaceae</taxon>
        <taxon>Vibrio</taxon>
    </lineage>
</organism>
<evidence type="ECO:0000256" key="7">
    <source>
        <dbReference type="ARBA" id="ARBA00022741"/>
    </source>
</evidence>
<protein>
    <recommendedName>
        <fullName evidence="12">Multidrug resistance-like ATP-binding protein MdlA</fullName>
        <ecNumber evidence="3">7.6.2.2</ecNumber>
    </recommendedName>
</protein>
<dbReference type="PROSITE" id="PS50929">
    <property type="entry name" value="ABC_TM1F"/>
    <property type="match status" value="1"/>
</dbReference>
<feature type="transmembrane region" description="Helical" evidence="13">
    <location>
        <begin position="20"/>
        <end position="44"/>
    </location>
</feature>
<keyword evidence="7" id="KW-0547">Nucleotide-binding</keyword>
<feature type="domain" description="ABC transporter" evidence="14">
    <location>
        <begin position="338"/>
        <end position="572"/>
    </location>
</feature>
<dbReference type="PROSITE" id="PS00211">
    <property type="entry name" value="ABC_TRANSPORTER_1"/>
    <property type="match status" value="1"/>
</dbReference>
<dbReference type="FunFam" id="1.20.1560.10:FF:000011">
    <property type="entry name" value="Multidrug ABC transporter ATP-binding protein"/>
    <property type="match status" value="1"/>
</dbReference>
<feature type="domain" description="ABC transmembrane type-1" evidence="15">
    <location>
        <begin position="19"/>
        <end position="303"/>
    </location>
</feature>
<evidence type="ECO:0000256" key="9">
    <source>
        <dbReference type="ARBA" id="ARBA00022989"/>
    </source>
</evidence>
<sequence length="604" mass="66695">MSILWALRHYIMPYWRRYVWAFLALQLVAILNLLPSWLIGELIDRMSQQTLTSEKIISHVGAMLLAALAMYGLRYVWQSQLYGASIAITKDLRLALFAKFSALSPRFYARRRTGELMAHATSDLDAVEQAVGIGVMTLVDAFIAGVTVIVGMIWVVSGSLTAAALLPFPLLVWATHRYGTQLHRGFAHSQAQYGHLTEEARETVASMRAVRAHGLNTRQTQRFDTALDDTMAANLTVAKLDAAFAPTIQLIYGASLVVSLGLGVWLIAKGELTIGLLTTFTLYLSQLLGPFMQFGWQFNVFQRGRTAWQRLANLFDDDDEITQGTTVLEKHVPSDIAFDIGEFRYTDKSRPALRNVRFTLPKGGFVGVTGPTGGGKSTLLRLALRLHELPLASTISIGGASGETLTLASLRQRMAWVPQKPFLFRGTIAQNIAFANPSVSQSEIEIVARHVGLADEIAAMPQGYDTELQEGGANLSGGQRQRLTLARALMSSADVLLLDDPFSALDQKTAALVFANLTQHYRHKTWLLVSQRLSNLRYADHIVVLECGEIREQGTHEQLIARSDWYASVYQQQMLAAKSKDDVALSASITSTHALEVVFDYSHA</sequence>
<proteinExistence type="inferred from homology"/>
<gene>
    <name evidence="16" type="ORF">HGP28_03060</name>
</gene>
<comment type="subcellular location">
    <subcellularLocation>
        <location evidence="1">Cell membrane</location>
        <topology evidence="1">Multi-pass membrane protein</topology>
    </subcellularLocation>
</comment>
<name>A0A7X8TN88_9VIBR</name>
<dbReference type="Gene3D" id="3.40.50.300">
    <property type="entry name" value="P-loop containing nucleotide triphosphate hydrolases"/>
    <property type="match status" value="1"/>
</dbReference>
<dbReference type="SUPFAM" id="SSF90123">
    <property type="entry name" value="ABC transporter transmembrane region"/>
    <property type="match status" value="1"/>
</dbReference>
<dbReference type="EMBL" id="JABAIK010000002">
    <property type="protein sequence ID" value="NLS11870.1"/>
    <property type="molecule type" value="Genomic_DNA"/>
</dbReference>
<dbReference type="InterPro" id="IPR003439">
    <property type="entry name" value="ABC_transporter-like_ATP-bd"/>
</dbReference>
<dbReference type="InterPro" id="IPR039421">
    <property type="entry name" value="Type_1_exporter"/>
</dbReference>
<dbReference type="AlphaFoldDB" id="A0A7X8TN88"/>
<dbReference type="InterPro" id="IPR011527">
    <property type="entry name" value="ABC1_TM_dom"/>
</dbReference>
<dbReference type="InterPro" id="IPR036640">
    <property type="entry name" value="ABC1_TM_sf"/>
</dbReference>
<evidence type="ECO:0000256" key="11">
    <source>
        <dbReference type="ARBA" id="ARBA00034018"/>
    </source>
</evidence>
<dbReference type="InterPro" id="IPR027417">
    <property type="entry name" value="P-loop_NTPase"/>
</dbReference>
<dbReference type="GO" id="GO:0016887">
    <property type="term" value="F:ATP hydrolysis activity"/>
    <property type="evidence" value="ECO:0007669"/>
    <property type="project" value="InterPro"/>
</dbReference>
<evidence type="ECO:0000259" key="14">
    <source>
        <dbReference type="PROSITE" id="PS50893"/>
    </source>
</evidence>
<evidence type="ECO:0000313" key="17">
    <source>
        <dbReference type="Proteomes" id="UP000535589"/>
    </source>
</evidence>
<feature type="transmembrane region" description="Helical" evidence="13">
    <location>
        <begin position="141"/>
        <end position="174"/>
    </location>
</feature>
<keyword evidence="9 13" id="KW-1133">Transmembrane helix</keyword>
<dbReference type="RefSeq" id="WP_168834964.1">
    <property type="nucleotide sequence ID" value="NZ_JABAIK010000002.1"/>
</dbReference>
<evidence type="ECO:0000256" key="12">
    <source>
        <dbReference type="ARBA" id="ARBA00074518"/>
    </source>
</evidence>
<keyword evidence="10 13" id="KW-0472">Membrane</keyword>
<dbReference type="GO" id="GO:0008559">
    <property type="term" value="F:ABC-type xenobiotic transporter activity"/>
    <property type="evidence" value="ECO:0007669"/>
    <property type="project" value="UniProtKB-EC"/>
</dbReference>
<evidence type="ECO:0000256" key="3">
    <source>
        <dbReference type="ARBA" id="ARBA00012191"/>
    </source>
</evidence>
<evidence type="ECO:0000256" key="5">
    <source>
        <dbReference type="ARBA" id="ARBA00022475"/>
    </source>
</evidence>
<keyword evidence="5" id="KW-1003">Cell membrane</keyword>
<evidence type="ECO:0000256" key="10">
    <source>
        <dbReference type="ARBA" id="ARBA00023136"/>
    </source>
</evidence>
<dbReference type="Gene3D" id="1.20.1560.10">
    <property type="entry name" value="ABC transporter type 1, transmembrane domain"/>
    <property type="match status" value="1"/>
</dbReference>
<evidence type="ECO:0000259" key="15">
    <source>
        <dbReference type="PROSITE" id="PS50929"/>
    </source>
</evidence>
<dbReference type="FunFam" id="3.40.50.300:FF:000221">
    <property type="entry name" value="Multidrug ABC transporter ATP-binding protein"/>
    <property type="match status" value="1"/>
</dbReference>
<dbReference type="Pfam" id="PF00005">
    <property type="entry name" value="ABC_tran"/>
    <property type="match status" value="1"/>
</dbReference>
<dbReference type="PANTHER" id="PTHR43394:SF1">
    <property type="entry name" value="ATP-BINDING CASSETTE SUB-FAMILY B MEMBER 10, MITOCHONDRIAL"/>
    <property type="match status" value="1"/>
</dbReference>
<dbReference type="GO" id="GO:0005524">
    <property type="term" value="F:ATP binding"/>
    <property type="evidence" value="ECO:0007669"/>
    <property type="project" value="UniProtKB-KW"/>
</dbReference>
<evidence type="ECO:0000256" key="1">
    <source>
        <dbReference type="ARBA" id="ARBA00004651"/>
    </source>
</evidence>
<feature type="transmembrane region" description="Helical" evidence="13">
    <location>
        <begin position="56"/>
        <end position="77"/>
    </location>
</feature>
<evidence type="ECO:0000313" key="16">
    <source>
        <dbReference type="EMBL" id="NLS11870.1"/>
    </source>
</evidence>
<evidence type="ECO:0000256" key="13">
    <source>
        <dbReference type="SAM" id="Phobius"/>
    </source>
</evidence>
<dbReference type="EC" id="7.6.2.2" evidence="3"/>
<evidence type="ECO:0000256" key="8">
    <source>
        <dbReference type="ARBA" id="ARBA00022840"/>
    </source>
</evidence>
<dbReference type="PANTHER" id="PTHR43394">
    <property type="entry name" value="ATP-DEPENDENT PERMEASE MDL1, MITOCHONDRIAL"/>
    <property type="match status" value="1"/>
</dbReference>
<comment type="catalytic activity">
    <reaction evidence="11">
        <text>ATP + H2O + xenobioticSide 1 = ADP + phosphate + xenobioticSide 2.</text>
        <dbReference type="EC" id="7.6.2.2"/>
    </reaction>
</comment>
<dbReference type="InterPro" id="IPR017871">
    <property type="entry name" value="ABC_transporter-like_CS"/>
</dbReference>
<dbReference type="SUPFAM" id="SSF52540">
    <property type="entry name" value="P-loop containing nucleoside triphosphate hydrolases"/>
    <property type="match status" value="1"/>
</dbReference>
<accession>A0A7X8TN88</accession>
<dbReference type="Pfam" id="PF00664">
    <property type="entry name" value="ABC_membrane"/>
    <property type="match status" value="1"/>
</dbReference>
<dbReference type="GO" id="GO:0005886">
    <property type="term" value="C:plasma membrane"/>
    <property type="evidence" value="ECO:0007669"/>
    <property type="project" value="UniProtKB-SubCell"/>
</dbReference>
<keyword evidence="8 16" id="KW-0067">ATP-binding</keyword>
<evidence type="ECO:0000256" key="4">
    <source>
        <dbReference type="ARBA" id="ARBA00022448"/>
    </source>
</evidence>
<feature type="transmembrane region" description="Helical" evidence="13">
    <location>
        <begin position="250"/>
        <end position="268"/>
    </location>
</feature>
<keyword evidence="17" id="KW-1185">Reference proteome</keyword>